<dbReference type="PANTHER" id="PTHR33841">
    <property type="entry name" value="DNA METHYLTRANSFERASE YEEA-RELATED"/>
    <property type="match status" value="1"/>
</dbReference>
<comment type="catalytic activity">
    <reaction evidence="4">
        <text>a 2'-deoxyadenosine in DNA + S-adenosyl-L-methionine = an N(6)-methyl-2'-deoxyadenosine in DNA + S-adenosyl-L-homocysteine + H(+)</text>
        <dbReference type="Rhea" id="RHEA:15197"/>
        <dbReference type="Rhea" id="RHEA-COMP:12418"/>
        <dbReference type="Rhea" id="RHEA-COMP:12419"/>
        <dbReference type="ChEBI" id="CHEBI:15378"/>
        <dbReference type="ChEBI" id="CHEBI:57856"/>
        <dbReference type="ChEBI" id="CHEBI:59789"/>
        <dbReference type="ChEBI" id="CHEBI:90615"/>
        <dbReference type="ChEBI" id="CHEBI:90616"/>
        <dbReference type="EC" id="2.1.1.72"/>
    </reaction>
</comment>
<evidence type="ECO:0000256" key="4">
    <source>
        <dbReference type="ARBA" id="ARBA00047942"/>
    </source>
</evidence>
<name>A0ABU5TIQ7_9CYAN</name>
<dbReference type="Proteomes" id="UP001301388">
    <property type="component" value="Unassembled WGS sequence"/>
</dbReference>
<evidence type="ECO:0000256" key="5">
    <source>
        <dbReference type="SAM" id="MobiDB-lite"/>
    </source>
</evidence>
<dbReference type="Gene3D" id="3.40.50.150">
    <property type="entry name" value="Vaccinia Virus protein VP39"/>
    <property type="match status" value="1"/>
</dbReference>
<dbReference type="PANTHER" id="PTHR33841:SF1">
    <property type="entry name" value="DNA METHYLTRANSFERASE A"/>
    <property type="match status" value="1"/>
</dbReference>
<comment type="caution">
    <text evidence="7">The sequence shown here is derived from an EMBL/GenBank/DDBJ whole genome shotgun (WGS) entry which is preliminary data.</text>
</comment>
<dbReference type="GO" id="GO:0032259">
    <property type="term" value="P:methylation"/>
    <property type="evidence" value="ECO:0007669"/>
    <property type="project" value="UniProtKB-KW"/>
</dbReference>
<evidence type="ECO:0000313" key="8">
    <source>
        <dbReference type="Proteomes" id="UP001301388"/>
    </source>
</evidence>
<feature type="region of interest" description="Disordered" evidence="5">
    <location>
        <begin position="505"/>
        <end position="560"/>
    </location>
</feature>
<organism evidence="7 8">
    <name type="scientific">Pseudanabaena galeata UHCC 0370</name>
    <dbReference type="NCBI Taxonomy" id="3110310"/>
    <lineage>
        <taxon>Bacteria</taxon>
        <taxon>Bacillati</taxon>
        <taxon>Cyanobacteriota</taxon>
        <taxon>Cyanophyceae</taxon>
        <taxon>Pseudanabaenales</taxon>
        <taxon>Pseudanabaenaceae</taxon>
        <taxon>Pseudanabaena</taxon>
    </lineage>
</organism>
<dbReference type="EC" id="2.1.1.72" evidence="1"/>
<dbReference type="EMBL" id="JAYGIE010000047">
    <property type="protein sequence ID" value="MEA5477966.1"/>
    <property type="molecule type" value="Genomic_DNA"/>
</dbReference>
<keyword evidence="8" id="KW-1185">Reference proteome</keyword>
<dbReference type="InterPro" id="IPR046816">
    <property type="entry name" value="MmeI_Mtase"/>
</dbReference>
<proteinExistence type="predicted"/>
<evidence type="ECO:0000256" key="3">
    <source>
        <dbReference type="ARBA" id="ARBA00022679"/>
    </source>
</evidence>
<dbReference type="InterPro" id="IPR050953">
    <property type="entry name" value="N4_N6_ade-DNA_methylase"/>
</dbReference>
<reference evidence="7 8" key="1">
    <citation type="submission" date="2023-12" db="EMBL/GenBank/DDBJ databases">
        <title>Baltic Sea Cyanobacteria.</title>
        <authorList>
            <person name="Delbaje E."/>
            <person name="Fewer D.P."/>
            <person name="Shishido T.K."/>
        </authorList>
    </citation>
    <scope>NUCLEOTIDE SEQUENCE [LARGE SCALE GENOMIC DNA]</scope>
    <source>
        <strain evidence="7 8">UHCC 0370</strain>
    </source>
</reference>
<evidence type="ECO:0000313" key="7">
    <source>
        <dbReference type="EMBL" id="MEA5477966.1"/>
    </source>
</evidence>
<dbReference type="InterPro" id="IPR029063">
    <property type="entry name" value="SAM-dependent_MTases_sf"/>
</dbReference>
<dbReference type="SUPFAM" id="SSF53335">
    <property type="entry name" value="S-adenosyl-L-methionine-dependent methyltransferases"/>
    <property type="match status" value="1"/>
</dbReference>
<evidence type="ECO:0000256" key="1">
    <source>
        <dbReference type="ARBA" id="ARBA00011900"/>
    </source>
</evidence>
<keyword evidence="3" id="KW-0808">Transferase</keyword>
<dbReference type="RefSeq" id="WP_323261555.1">
    <property type="nucleotide sequence ID" value="NZ_JAYGIE010000047.1"/>
</dbReference>
<accession>A0ABU5TIQ7</accession>
<protein>
    <recommendedName>
        <fullName evidence="1">site-specific DNA-methyltransferase (adenine-specific)</fullName>
        <ecNumber evidence="1">2.1.1.72</ecNumber>
    </recommendedName>
</protein>
<keyword evidence="2 7" id="KW-0489">Methyltransferase</keyword>
<feature type="domain" description="MmeI-like DNA-methyltransferase" evidence="6">
    <location>
        <begin position="340"/>
        <end position="428"/>
    </location>
</feature>
<feature type="compositionally biased region" description="Basic and acidic residues" evidence="5">
    <location>
        <begin position="543"/>
        <end position="560"/>
    </location>
</feature>
<evidence type="ECO:0000259" key="6">
    <source>
        <dbReference type="Pfam" id="PF20473"/>
    </source>
</evidence>
<evidence type="ECO:0000256" key="2">
    <source>
        <dbReference type="ARBA" id="ARBA00022603"/>
    </source>
</evidence>
<gene>
    <name evidence="7" type="ORF">VB774_10085</name>
</gene>
<sequence length="560" mass="63833">MTYLSPTTKAQLSKTIRNLRDRLLNDLHNAVESTYLMGVNLEQVQLDEERHCKRERLEKYLEELVKGDLAVYKGKQSAKLKQELRDRHRQDLEKLAAATWLNRLAVIKHLEAMGLLKPKLVTGGWQSAAFKEFRDYAPEFLQEEDQGYGLLLRLVFDELAIDLSGLFGRGGLNGYIELIPMPALTLRYLVEELDKVEADAWRNDTTLGWIYQYWNDPERESIDQKMNDGGKVEPHEIASKTQMFTERYMVEWLLQNSLNNQWLDICGLNGWIAEAVSDRTLENLEARRQVWRQRREAGEVALDELMAIENEQEQRWKYWVRSSSLSEVEGTVNEANQRNLSLRNLKLIDPACGSGHFLVIAFDLLFAFYQEEARHRGKVWTDAEIANSILENNLYGIDIDARAVQMAAAALWLKAKGLCKDAAPKQINLVAANLNLANLPKDDPELLNFYDEVRLETGIPPKLTMQIVEALKGADVWGSLLKVDGAVTQAIADYEAQISQPLQLSILPSSPLPPSPKEGEGGERSLAPLSRSGRAGWFHFRKSKQEGSCRKNREKKNQKE</sequence>
<dbReference type="GO" id="GO:0008168">
    <property type="term" value="F:methyltransferase activity"/>
    <property type="evidence" value="ECO:0007669"/>
    <property type="project" value="UniProtKB-KW"/>
</dbReference>
<dbReference type="Pfam" id="PF20473">
    <property type="entry name" value="MmeI_Mtase"/>
    <property type="match status" value="1"/>
</dbReference>